<comment type="caution">
    <text evidence="2">The sequence shown here is derived from an EMBL/GenBank/DDBJ whole genome shotgun (WGS) entry which is preliminary data.</text>
</comment>
<keyword evidence="1" id="KW-1133">Transmembrane helix</keyword>
<evidence type="ECO:0000256" key="1">
    <source>
        <dbReference type="SAM" id="Phobius"/>
    </source>
</evidence>
<evidence type="ECO:0000313" key="3">
    <source>
        <dbReference type="Proteomes" id="UP000753196"/>
    </source>
</evidence>
<dbReference type="EMBL" id="JACQCR010000059">
    <property type="protein sequence ID" value="MBI3631179.1"/>
    <property type="molecule type" value="Genomic_DNA"/>
</dbReference>
<dbReference type="Proteomes" id="UP000753196">
    <property type="component" value="Unassembled WGS sequence"/>
</dbReference>
<organism evidence="2 3">
    <name type="scientific">Candidatus Sungiibacteriota bacterium</name>
    <dbReference type="NCBI Taxonomy" id="2750080"/>
    <lineage>
        <taxon>Bacteria</taxon>
        <taxon>Candidatus Sungiibacteriota</taxon>
    </lineage>
</organism>
<keyword evidence="1" id="KW-0812">Transmembrane</keyword>
<accession>A0A932R1A2</accession>
<keyword evidence="1" id="KW-0472">Membrane</keyword>
<protein>
    <submittedName>
        <fullName evidence="2">Uncharacterized protein</fullName>
    </submittedName>
</protein>
<name>A0A932R1A2_9BACT</name>
<evidence type="ECO:0000313" key="2">
    <source>
        <dbReference type="EMBL" id="MBI3631179.1"/>
    </source>
</evidence>
<proteinExistence type="predicted"/>
<feature type="non-terminal residue" evidence="2">
    <location>
        <position position="104"/>
    </location>
</feature>
<gene>
    <name evidence="2" type="ORF">HY221_02480</name>
</gene>
<sequence length="104" mass="12609">MTKNRVLFPTAFRYPSFPAEWRFGLEQARGFARILGDDFLYIVERVDDPAILAGVPYREARAGQRFSLRRWHVLSLYYLVWLLWFFLRNPRWRCCATIYITERK</sequence>
<reference evidence="2" key="1">
    <citation type="submission" date="2020-07" db="EMBL/GenBank/DDBJ databases">
        <title>Huge and variable diversity of episymbiotic CPR bacteria and DPANN archaea in groundwater ecosystems.</title>
        <authorList>
            <person name="He C.Y."/>
            <person name="Keren R."/>
            <person name="Whittaker M."/>
            <person name="Farag I.F."/>
            <person name="Doudna J."/>
            <person name="Cate J.H.D."/>
            <person name="Banfield J.F."/>
        </authorList>
    </citation>
    <scope>NUCLEOTIDE SEQUENCE</scope>
    <source>
        <strain evidence="2">NC_groundwater_973_Pr1_S-0.2um_54_13</strain>
    </source>
</reference>
<feature type="transmembrane region" description="Helical" evidence="1">
    <location>
        <begin position="71"/>
        <end position="87"/>
    </location>
</feature>
<dbReference type="AlphaFoldDB" id="A0A932R1A2"/>